<dbReference type="EMBL" id="UYYG01001152">
    <property type="protein sequence ID" value="VDN55561.1"/>
    <property type="molecule type" value="Genomic_DNA"/>
</dbReference>
<protein>
    <submittedName>
        <fullName evidence="4">Oligoribonuclease</fullName>
    </submittedName>
</protein>
<dbReference type="GO" id="GO:0003676">
    <property type="term" value="F:nucleic acid binding"/>
    <property type="evidence" value="ECO:0007669"/>
    <property type="project" value="InterPro"/>
</dbReference>
<dbReference type="OrthoDB" id="270189at2759"/>
<reference evidence="1 3" key="2">
    <citation type="submission" date="2018-11" db="EMBL/GenBank/DDBJ databases">
        <authorList>
            <consortium name="Pathogen Informatics"/>
        </authorList>
    </citation>
    <scope>NUCLEOTIDE SEQUENCE [LARGE SCALE GENOMIC DNA]</scope>
</reference>
<organism evidence="2 4">
    <name type="scientific">Dracunculus medinensis</name>
    <name type="common">Guinea worm</name>
    <dbReference type="NCBI Taxonomy" id="318479"/>
    <lineage>
        <taxon>Eukaryota</taxon>
        <taxon>Metazoa</taxon>
        <taxon>Ecdysozoa</taxon>
        <taxon>Nematoda</taxon>
        <taxon>Chromadorea</taxon>
        <taxon>Rhabditida</taxon>
        <taxon>Spirurina</taxon>
        <taxon>Dracunculoidea</taxon>
        <taxon>Dracunculidae</taxon>
        <taxon>Dracunculus</taxon>
    </lineage>
</organism>
<evidence type="ECO:0000313" key="1">
    <source>
        <dbReference type="EMBL" id="VDN55561.1"/>
    </source>
</evidence>
<name>A0A158Q2Y9_DRAME</name>
<dbReference type="Proteomes" id="UP000274756">
    <property type="component" value="Unassembled WGS sequence"/>
</dbReference>
<evidence type="ECO:0000313" key="4">
    <source>
        <dbReference type="WBParaSite" id="DME_0000117401-mRNA-1"/>
    </source>
</evidence>
<evidence type="ECO:0000313" key="2">
    <source>
        <dbReference type="Proteomes" id="UP000038040"/>
    </source>
</evidence>
<dbReference type="Gene3D" id="3.30.420.10">
    <property type="entry name" value="Ribonuclease H-like superfamily/Ribonuclease H"/>
    <property type="match status" value="1"/>
</dbReference>
<dbReference type="InterPro" id="IPR036397">
    <property type="entry name" value="RNaseH_sf"/>
</dbReference>
<proteinExistence type="predicted"/>
<sequence length="75" mass="8965">MFINREMQNLAAHLSQIVKRWYPEKYASMPAKSGKHRALDGILESIQELKWYCQNEDKRVSSFKIQSDPYKYYCC</sequence>
<evidence type="ECO:0000313" key="3">
    <source>
        <dbReference type="Proteomes" id="UP000274756"/>
    </source>
</evidence>
<accession>A0A158Q2Y9</accession>
<keyword evidence="3" id="KW-1185">Reference proteome</keyword>
<dbReference type="AlphaFoldDB" id="A0A158Q2Y9"/>
<dbReference type="WBParaSite" id="DME_0000117401-mRNA-1">
    <property type="protein sequence ID" value="DME_0000117401-mRNA-1"/>
    <property type="gene ID" value="DME_0000117401"/>
</dbReference>
<gene>
    <name evidence="1" type="ORF">DME_LOCUS5534</name>
</gene>
<dbReference type="Proteomes" id="UP000038040">
    <property type="component" value="Unplaced"/>
</dbReference>
<reference evidence="4" key="1">
    <citation type="submission" date="2016-04" db="UniProtKB">
        <authorList>
            <consortium name="WormBaseParasite"/>
        </authorList>
    </citation>
    <scope>IDENTIFICATION</scope>
</reference>